<evidence type="ECO:0000313" key="2">
    <source>
        <dbReference type="EMBL" id="KYM81398.1"/>
    </source>
</evidence>
<name>A0A195BA37_9HYME</name>
<evidence type="ECO:0000256" key="1">
    <source>
        <dbReference type="SAM" id="Phobius"/>
    </source>
</evidence>
<gene>
    <name evidence="2" type="ORF">ALC53_08166</name>
</gene>
<proteinExistence type="predicted"/>
<reference evidence="2 3" key="1">
    <citation type="submission" date="2015-09" db="EMBL/GenBank/DDBJ databases">
        <title>Atta colombica WGS genome.</title>
        <authorList>
            <person name="Nygaard S."/>
            <person name="Hu H."/>
            <person name="Boomsma J."/>
            <person name="Zhang G."/>
        </authorList>
    </citation>
    <scope>NUCLEOTIDE SEQUENCE [LARGE SCALE GENOMIC DNA]</scope>
    <source>
        <strain evidence="2">Treedump-2</strain>
        <tissue evidence="2">Whole body</tissue>
    </source>
</reference>
<keyword evidence="1" id="KW-1133">Transmembrane helix</keyword>
<feature type="non-terminal residue" evidence="2">
    <location>
        <position position="1"/>
    </location>
</feature>
<feature type="transmembrane region" description="Helical" evidence="1">
    <location>
        <begin position="12"/>
        <end position="30"/>
    </location>
</feature>
<evidence type="ECO:0000313" key="3">
    <source>
        <dbReference type="Proteomes" id="UP000078540"/>
    </source>
</evidence>
<keyword evidence="1" id="KW-0812">Transmembrane</keyword>
<accession>A0A195BA37</accession>
<keyword evidence="1" id="KW-0472">Membrane</keyword>
<dbReference type="AlphaFoldDB" id="A0A195BA37"/>
<keyword evidence="3" id="KW-1185">Reference proteome</keyword>
<dbReference type="Proteomes" id="UP000078540">
    <property type="component" value="Unassembled WGS sequence"/>
</dbReference>
<dbReference type="EMBL" id="KQ976537">
    <property type="protein sequence ID" value="KYM81398.1"/>
    <property type="molecule type" value="Genomic_DNA"/>
</dbReference>
<protein>
    <submittedName>
        <fullName evidence="2">Uncharacterized protein</fullName>
    </submittedName>
</protein>
<sequence length="65" mass="7388">LLLLRDAETGVLGLTAICKSLALGCTVSRYRRRYRRESSDIFQKSTFEAGKNFEVARKIPKILAR</sequence>
<organism evidence="2 3">
    <name type="scientific">Atta colombica</name>
    <dbReference type="NCBI Taxonomy" id="520822"/>
    <lineage>
        <taxon>Eukaryota</taxon>
        <taxon>Metazoa</taxon>
        <taxon>Ecdysozoa</taxon>
        <taxon>Arthropoda</taxon>
        <taxon>Hexapoda</taxon>
        <taxon>Insecta</taxon>
        <taxon>Pterygota</taxon>
        <taxon>Neoptera</taxon>
        <taxon>Endopterygota</taxon>
        <taxon>Hymenoptera</taxon>
        <taxon>Apocrita</taxon>
        <taxon>Aculeata</taxon>
        <taxon>Formicoidea</taxon>
        <taxon>Formicidae</taxon>
        <taxon>Myrmicinae</taxon>
        <taxon>Atta</taxon>
    </lineage>
</organism>